<protein>
    <submittedName>
        <fullName evidence="2">Uncharacterized protein</fullName>
    </submittedName>
</protein>
<sequence>MEPFLMLVFLFSLIALLFQLCHSTTIVVDGVSEWTNPTVQIGDIVIFHHKYHYNLYIFRNQGAFYLCNFTQATLLSKPNSTSFTWHPSRPGFFYFSFNNGSTKPCQQGHKLAVKVSLSPEQAPMTAPTPSSGGAASSSPAFPWPFRPRELTSPSPSPSVFLPAMGPMPPENGGGGGGIPFISSNPAVPLPSSEMDSATILPLPTSGHQEQVVGFVAVQRALGCLIFLVML</sequence>
<reference evidence="2 3" key="1">
    <citation type="submission" date="2024-02" db="EMBL/GenBank/DDBJ databases">
        <authorList>
            <person name="Vignale AGUSTIN F."/>
            <person name="Sosa J E."/>
            <person name="Modenutti C."/>
        </authorList>
    </citation>
    <scope>NUCLEOTIDE SEQUENCE [LARGE SCALE GENOMIC DNA]</scope>
</reference>
<accession>A0ABC8SGC7</accession>
<dbReference type="Gene3D" id="2.60.40.420">
    <property type="entry name" value="Cupredoxins - blue copper proteins"/>
    <property type="match status" value="1"/>
</dbReference>
<keyword evidence="3" id="KW-1185">Reference proteome</keyword>
<comment type="caution">
    <text evidence="2">The sequence shown here is derived from an EMBL/GenBank/DDBJ whole genome shotgun (WGS) entry which is preliminary data.</text>
</comment>
<evidence type="ECO:0000313" key="2">
    <source>
        <dbReference type="EMBL" id="CAK9154138.1"/>
    </source>
</evidence>
<proteinExistence type="predicted"/>
<dbReference type="PANTHER" id="PTHR34662">
    <property type="entry name" value="OS04G0422700 PROTEIN"/>
    <property type="match status" value="1"/>
</dbReference>
<dbReference type="EMBL" id="CAUOFW020002502">
    <property type="protein sequence ID" value="CAK9154138.1"/>
    <property type="molecule type" value="Genomic_DNA"/>
</dbReference>
<evidence type="ECO:0000313" key="3">
    <source>
        <dbReference type="Proteomes" id="UP001642360"/>
    </source>
</evidence>
<dbReference type="Proteomes" id="UP001642360">
    <property type="component" value="Unassembled WGS sequence"/>
</dbReference>
<evidence type="ECO:0000256" key="1">
    <source>
        <dbReference type="SAM" id="SignalP"/>
    </source>
</evidence>
<dbReference type="PANTHER" id="PTHR34662:SF3">
    <property type="entry name" value="OS04G0422700 PROTEIN"/>
    <property type="match status" value="1"/>
</dbReference>
<feature type="signal peptide" evidence="1">
    <location>
        <begin position="1"/>
        <end position="23"/>
    </location>
</feature>
<name>A0ABC8SGC7_9AQUA</name>
<organism evidence="2 3">
    <name type="scientific">Ilex paraguariensis</name>
    <name type="common">yerba mate</name>
    <dbReference type="NCBI Taxonomy" id="185542"/>
    <lineage>
        <taxon>Eukaryota</taxon>
        <taxon>Viridiplantae</taxon>
        <taxon>Streptophyta</taxon>
        <taxon>Embryophyta</taxon>
        <taxon>Tracheophyta</taxon>
        <taxon>Spermatophyta</taxon>
        <taxon>Magnoliopsida</taxon>
        <taxon>eudicotyledons</taxon>
        <taxon>Gunneridae</taxon>
        <taxon>Pentapetalae</taxon>
        <taxon>asterids</taxon>
        <taxon>campanulids</taxon>
        <taxon>Aquifoliales</taxon>
        <taxon>Aquifoliaceae</taxon>
        <taxon>Ilex</taxon>
    </lineage>
</organism>
<feature type="chain" id="PRO_5044796034" evidence="1">
    <location>
        <begin position="24"/>
        <end position="230"/>
    </location>
</feature>
<gene>
    <name evidence="2" type="ORF">ILEXP_LOCUS22448</name>
</gene>
<dbReference type="InterPro" id="IPR008972">
    <property type="entry name" value="Cupredoxin"/>
</dbReference>
<dbReference type="AlphaFoldDB" id="A0ABC8SGC7"/>
<keyword evidence="1" id="KW-0732">Signal</keyword>
<dbReference type="SUPFAM" id="SSF49503">
    <property type="entry name" value="Cupredoxins"/>
    <property type="match status" value="1"/>
</dbReference>